<keyword evidence="2" id="KW-0812">Transmembrane</keyword>
<feature type="transmembrane region" description="Helical" evidence="2">
    <location>
        <begin position="188"/>
        <end position="214"/>
    </location>
</feature>
<feature type="transmembrane region" description="Helical" evidence="2">
    <location>
        <begin position="66"/>
        <end position="87"/>
    </location>
</feature>
<dbReference type="EMBL" id="CP027668">
    <property type="protein sequence ID" value="AVO43897.1"/>
    <property type="molecule type" value="Genomic_DNA"/>
</dbReference>
<feature type="transmembrane region" description="Helical" evidence="2">
    <location>
        <begin position="119"/>
        <end position="139"/>
    </location>
</feature>
<dbReference type="OrthoDB" id="7462354at2"/>
<reference evidence="3 4" key="1">
    <citation type="submission" date="2018-03" db="EMBL/GenBank/DDBJ databases">
        <title>Genome sequencing of Phreatobacter sp.</title>
        <authorList>
            <person name="Kim S.-J."/>
            <person name="Heo J."/>
            <person name="Kwon S.-W."/>
        </authorList>
    </citation>
    <scope>NUCLEOTIDE SEQUENCE [LARGE SCALE GENOMIC DNA]</scope>
    <source>
        <strain evidence="3 4">S-12</strain>
    </source>
</reference>
<dbReference type="Pfam" id="PF05987">
    <property type="entry name" value="DUF898"/>
    <property type="match status" value="1"/>
</dbReference>
<evidence type="ECO:0000256" key="2">
    <source>
        <dbReference type="SAM" id="Phobius"/>
    </source>
</evidence>
<keyword evidence="4" id="KW-1185">Reference proteome</keyword>
<feature type="transmembrane region" description="Helical" evidence="2">
    <location>
        <begin position="146"/>
        <end position="168"/>
    </location>
</feature>
<keyword evidence="2" id="KW-0472">Membrane</keyword>
<dbReference type="InterPro" id="IPR010295">
    <property type="entry name" value="DUF898"/>
</dbReference>
<feature type="transmembrane region" description="Helical" evidence="2">
    <location>
        <begin position="346"/>
        <end position="378"/>
    </location>
</feature>
<proteinExistence type="predicted"/>
<gene>
    <name evidence="3" type="ORF">C6569_01775</name>
</gene>
<evidence type="ECO:0008006" key="5">
    <source>
        <dbReference type="Google" id="ProtNLM"/>
    </source>
</evidence>
<feature type="region of interest" description="Disordered" evidence="1">
    <location>
        <begin position="1"/>
        <end position="23"/>
    </location>
</feature>
<keyword evidence="2" id="KW-1133">Transmembrane helix</keyword>
<evidence type="ECO:0000256" key="1">
    <source>
        <dbReference type="SAM" id="MobiDB-lite"/>
    </source>
</evidence>
<feature type="transmembrane region" description="Helical" evidence="2">
    <location>
        <begin position="292"/>
        <end position="320"/>
    </location>
</feature>
<evidence type="ECO:0000313" key="3">
    <source>
        <dbReference type="EMBL" id="AVO43897.1"/>
    </source>
</evidence>
<name>A0A2S0N7B3_9HYPH</name>
<accession>A0A2S0N7B3</accession>
<sequence length="463" mass="49067">MPRRPPPETAMTDAAPPGPWGPRSAAAAMAAAEQAQLQRSAATSVPRVAPAAATTPVAFTGLAGELLGLLVKGYLLQVVTLGIYRFWFITDVRRYYWSHSFVGREGIAYTGRGIELLKGFLIALAILVPIQAASFFVLLGLPQAEFVVSAVVFVLYLLLGQFAVYAGRRYRLTRTSFRGLRLRMTGSAWSYAFKAFGLWLLVILSLGLAFPWAAAIMERLKMRQTWYGDAQGDFVGTAGDLMKRGILIWLLAFGLPALMIGSVLLSIPPRVWSDLFAAVGDGTVSRQSATGLAIAALTGAGIISVVIPILLFPAFSAVVYRWRMNGTRIGGAALASSFTIGSSYRVYILGCIALLGILLLVAVAGAILFGGLAAAIFARGNLDFESPATGITGIAVLALAYILVIGTLWIAKQLVIDLRLQRARLASLSVLNLSALDGVTANNVDASAMGDSLGDAVDFGFGA</sequence>
<dbReference type="Proteomes" id="UP000237889">
    <property type="component" value="Chromosome"/>
</dbReference>
<protein>
    <recommendedName>
        <fullName evidence="5">DUF898 domain-containing protein</fullName>
    </recommendedName>
</protein>
<organism evidence="3 4">
    <name type="scientific">Phreatobacter cathodiphilus</name>
    <dbReference type="NCBI Taxonomy" id="1868589"/>
    <lineage>
        <taxon>Bacteria</taxon>
        <taxon>Pseudomonadati</taxon>
        <taxon>Pseudomonadota</taxon>
        <taxon>Alphaproteobacteria</taxon>
        <taxon>Hyphomicrobiales</taxon>
        <taxon>Phreatobacteraceae</taxon>
        <taxon>Phreatobacter</taxon>
    </lineage>
</organism>
<feature type="transmembrane region" description="Helical" evidence="2">
    <location>
        <begin position="390"/>
        <end position="411"/>
    </location>
</feature>
<dbReference type="AlphaFoldDB" id="A0A2S0N7B3"/>
<dbReference type="KEGG" id="phr:C6569_01775"/>
<evidence type="ECO:0000313" key="4">
    <source>
        <dbReference type="Proteomes" id="UP000237889"/>
    </source>
</evidence>
<feature type="transmembrane region" description="Helical" evidence="2">
    <location>
        <begin position="246"/>
        <end position="267"/>
    </location>
</feature>